<dbReference type="InterPro" id="IPR018461">
    <property type="entry name" value="Na/H_Antiport_NhaC-like_C"/>
</dbReference>
<feature type="transmembrane region" description="Helical" evidence="9">
    <location>
        <begin position="375"/>
        <end position="395"/>
    </location>
</feature>
<feature type="transmembrane region" description="Helical" evidence="9">
    <location>
        <begin position="196"/>
        <end position="215"/>
    </location>
</feature>
<feature type="transmembrane region" description="Helical" evidence="9">
    <location>
        <begin position="7"/>
        <end position="29"/>
    </location>
</feature>
<keyword evidence="2" id="KW-0813">Transport</keyword>
<evidence type="ECO:0000256" key="6">
    <source>
        <dbReference type="ARBA" id="ARBA00022989"/>
    </source>
</evidence>
<evidence type="ECO:0000313" key="12">
    <source>
        <dbReference type="Proteomes" id="UP000199053"/>
    </source>
</evidence>
<keyword evidence="5 9" id="KW-0812">Transmembrane</keyword>
<keyword evidence="4" id="KW-1003">Cell membrane</keyword>
<evidence type="ECO:0000256" key="9">
    <source>
        <dbReference type="SAM" id="Phobius"/>
    </source>
</evidence>
<keyword evidence="12" id="KW-1185">Reference proteome</keyword>
<dbReference type="Pfam" id="PF03553">
    <property type="entry name" value="Na_H_antiporter"/>
    <property type="match status" value="1"/>
</dbReference>
<feature type="domain" description="Na+/H+ antiporter NhaC-like C-terminal" evidence="10">
    <location>
        <begin position="12"/>
        <end position="216"/>
    </location>
</feature>
<feature type="transmembrane region" description="Helical" evidence="9">
    <location>
        <begin position="75"/>
        <end position="93"/>
    </location>
</feature>
<dbReference type="GO" id="GO:0005886">
    <property type="term" value="C:plasma membrane"/>
    <property type="evidence" value="ECO:0007669"/>
    <property type="project" value="UniProtKB-SubCell"/>
</dbReference>
<accession>A0A1G9HZV7</accession>
<dbReference type="InterPro" id="IPR052180">
    <property type="entry name" value="NhaC_Na-H+_Antiporter"/>
</dbReference>
<keyword evidence="3" id="KW-0050">Antiport</keyword>
<evidence type="ECO:0000256" key="7">
    <source>
        <dbReference type="ARBA" id="ARBA00023136"/>
    </source>
</evidence>
<name>A0A1G9HZV7_9BACT</name>
<proteinExistence type="inferred from homology"/>
<feature type="transmembrane region" description="Helical" evidence="9">
    <location>
        <begin position="35"/>
        <end position="54"/>
    </location>
</feature>
<sequence>MKHEANGWALAPLALFLVIFLGTGFSLTMNGANMAFYQLSATVAILPAIAWAIWMGKGKIKEKINVFLSGSGESGIITMCMIYLLAGGFASVAKSIGGVESTVNLGLSIVPASMVLPGLFIIAAFIATAMGTSMGTIAAIAPIAVGVAGKTDISSALLMGAVVGGAMFGDNLSMISDTTIAATRTQGCEMGDKFKMNFLIAIPAALVTVIILYIVGEGGQVLQQGTYSLLKVLPYLIILVMAVIGVNVFIVLGAGIVFTGIVGLFSMADFSILKFSQDIYTGFTGMQEILVLSLLIGGLGELIKYHGGITYIINFIGKLTRGTKSTRAGEFSIGALSVFSDLCTANNTVAIILTGGMAKEIAKSHNVDPRRSASLLDIFSCVIQGLIPYGAQILLAGSISQLSPLEIIGNMYYCYILAFVAVISIITGFPRAKR</sequence>
<evidence type="ECO:0000256" key="5">
    <source>
        <dbReference type="ARBA" id="ARBA00022692"/>
    </source>
</evidence>
<feature type="transmembrane region" description="Helical" evidence="9">
    <location>
        <begin position="289"/>
        <end position="313"/>
    </location>
</feature>
<keyword evidence="6 9" id="KW-1133">Transmembrane helix</keyword>
<protein>
    <submittedName>
        <fullName evidence="11">Na+/H+ antiporter NhaC</fullName>
    </submittedName>
</protein>
<keyword evidence="7 9" id="KW-0472">Membrane</keyword>
<evidence type="ECO:0000313" key="11">
    <source>
        <dbReference type="EMBL" id="SDL18501.1"/>
    </source>
</evidence>
<organism evidence="11 12">
    <name type="scientific">Maridesulfovibrio ferrireducens</name>
    <dbReference type="NCBI Taxonomy" id="246191"/>
    <lineage>
        <taxon>Bacteria</taxon>
        <taxon>Pseudomonadati</taxon>
        <taxon>Thermodesulfobacteriota</taxon>
        <taxon>Desulfovibrionia</taxon>
        <taxon>Desulfovibrionales</taxon>
        <taxon>Desulfovibrionaceae</taxon>
        <taxon>Maridesulfovibrio</taxon>
    </lineage>
</organism>
<dbReference type="PANTHER" id="PTHR33451:SF5">
    <property type="entry name" value="NA+_H+ ANTIPORTER"/>
    <property type="match status" value="1"/>
</dbReference>
<comment type="similarity">
    <text evidence="8">Belongs to the NhaC Na(+)/H(+) (TC 2.A.35) antiporter family.</text>
</comment>
<feature type="transmembrane region" description="Helical" evidence="9">
    <location>
        <begin position="333"/>
        <end position="354"/>
    </location>
</feature>
<gene>
    <name evidence="11" type="ORF">SAMN05660337_2386</name>
</gene>
<dbReference type="AlphaFoldDB" id="A0A1G9HZV7"/>
<feature type="transmembrane region" description="Helical" evidence="9">
    <location>
        <begin position="235"/>
        <end position="268"/>
    </location>
</feature>
<dbReference type="GO" id="GO:0015297">
    <property type="term" value="F:antiporter activity"/>
    <property type="evidence" value="ECO:0007669"/>
    <property type="project" value="UniProtKB-KW"/>
</dbReference>
<dbReference type="STRING" id="246191.SAMN05660337_2386"/>
<dbReference type="Proteomes" id="UP000199053">
    <property type="component" value="Unassembled WGS sequence"/>
</dbReference>
<evidence type="ECO:0000256" key="8">
    <source>
        <dbReference type="ARBA" id="ARBA00038435"/>
    </source>
</evidence>
<reference evidence="12" key="1">
    <citation type="submission" date="2016-10" db="EMBL/GenBank/DDBJ databases">
        <authorList>
            <person name="Varghese N."/>
            <person name="Submissions S."/>
        </authorList>
    </citation>
    <scope>NUCLEOTIDE SEQUENCE [LARGE SCALE GENOMIC DNA]</scope>
    <source>
        <strain evidence="12">DSM 16995</strain>
    </source>
</reference>
<dbReference type="OrthoDB" id="9762978at2"/>
<dbReference type="EMBL" id="FNGA01000003">
    <property type="protein sequence ID" value="SDL18501.1"/>
    <property type="molecule type" value="Genomic_DNA"/>
</dbReference>
<evidence type="ECO:0000256" key="1">
    <source>
        <dbReference type="ARBA" id="ARBA00004651"/>
    </source>
</evidence>
<evidence type="ECO:0000256" key="4">
    <source>
        <dbReference type="ARBA" id="ARBA00022475"/>
    </source>
</evidence>
<comment type="subcellular location">
    <subcellularLocation>
        <location evidence="1">Cell membrane</location>
        <topology evidence="1">Multi-pass membrane protein</topology>
    </subcellularLocation>
</comment>
<dbReference type="RefSeq" id="WP_092161365.1">
    <property type="nucleotide sequence ID" value="NZ_FNGA01000003.1"/>
</dbReference>
<evidence type="ECO:0000256" key="3">
    <source>
        <dbReference type="ARBA" id="ARBA00022449"/>
    </source>
</evidence>
<feature type="transmembrane region" description="Helical" evidence="9">
    <location>
        <begin position="407"/>
        <end position="429"/>
    </location>
</feature>
<dbReference type="PANTHER" id="PTHR33451">
    <property type="entry name" value="MALATE-2H(+)/NA(+)-LACTATE ANTIPORTER"/>
    <property type="match status" value="1"/>
</dbReference>
<evidence type="ECO:0000259" key="10">
    <source>
        <dbReference type="Pfam" id="PF03553"/>
    </source>
</evidence>
<feature type="transmembrane region" description="Helical" evidence="9">
    <location>
        <begin position="105"/>
        <end position="127"/>
    </location>
</feature>
<evidence type="ECO:0000256" key="2">
    <source>
        <dbReference type="ARBA" id="ARBA00022448"/>
    </source>
</evidence>